<dbReference type="PATRIC" id="fig|1367847.3.peg.2120"/>
<protein>
    <recommendedName>
        <fullName evidence="2">Phytase-like domain-containing protein</fullName>
    </recommendedName>
</protein>
<dbReference type="InterPro" id="IPR027372">
    <property type="entry name" value="Phytase-like_dom"/>
</dbReference>
<dbReference type="PANTHER" id="PTHR37957">
    <property type="entry name" value="BLR7070 PROTEIN"/>
    <property type="match status" value="1"/>
</dbReference>
<dbReference type="STRING" id="1367847.JCM7686_2125"/>
<feature type="domain" description="Phytase-like" evidence="2">
    <location>
        <begin position="44"/>
        <end position="355"/>
    </location>
</feature>
<organism evidence="3 4">
    <name type="scientific">Paracoccus aminophilus JCM 7686</name>
    <dbReference type="NCBI Taxonomy" id="1367847"/>
    <lineage>
        <taxon>Bacteria</taxon>
        <taxon>Pseudomonadati</taxon>
        <taxon>Pseudomonadota</taxon>
        <taxon>Alphaproteobacteria</taxon>
        <taxon>Rhodobacterales</taxon>
        <taxon>Paracoccaceae</taxon>
        <taxon>Paracoccus</taxon>
    </lineage>
</organism>
<dbReference type="KEGG" id="pami:JCM7686_2125"/>
<feature type="compositionally biased region" description="Basic residues" evidence="1">
    <location>
        <begin position="1"/>
        <end position="12"/>
    </location>
</feature>
<reference evidence="3 4" key="1">
    <citation type="journal article" date="2014" name="BMC Genomics">
        <title>Architecture and functions of a multipartite genome of the methylotrophic bacterium Paracoccus aminophilus JCM 7686, containing primary and secondary chromids.</title>
        <authorList>
            <person name="Dziewit L."/>
            <person name="Czarnecki J."/>
            <person name="Wibberg D."/>
            <person name="Radlinska M."/>
            <person name="Mrozek P."/>
            <person name="Szymczak M."/>
            <person name="Schluter A."/>
            <person name="Puhler A."/>
            <person name="Bartosik D."/>
        </authorList>
    </citation>
    <scope>NUCLEOTIDE SEQUENCE [LARGE SCALE GENOMIC DNA]</scope>
    <source>
        <strain evidence="3">JCM 7686</strain>
    </source>
</reference>
<name>S5YVG0_PARAH</name>
<dbReference type="HOGENOM" id="CLU_047242_0_0_5"/>
<dbReference type="SUPFAM" id="SSF63825">
    <property type="entry name" value="YWTD domain"/>
    <property type="match status" value="1"/>
</dbReference>
<gene>
    <name evidence="3" type="ORF">JCM7686_2125</name>
</gene>
<keyword evidence="4" id="KW-1185">Reference proteome</keyword>
<feature type="region of interest" description="Disordered" evidence="1">
    <location>
        <begin position="1"/>
        <end position="20"/>
    </location>
</feature>
<sequence>MPRHYPGHPPHHGGHDPHEPAVNVSNVNFLGSLTLGTGIDVFGTTLGGLSGLYYNPLSGAFAAISDDVSDPRAHGLLIDLSDGSLDPGDIRIAGVAQILTPDGGQFETTGAELEAIAFNGNTVYLASSGDAAGNPAIYVMEAHGLTVTQTGELPIDDKFLHSEDGRSGVQVGHGFESIALSPDRETLWTATERALIQDMGAGGRRGGEIARIVQYDLRSGTETGEFAYQLDRAARMPRHSEGSSSVGLVEMLALDDHGTLLALERGVINGPRGLEYTAKLYLVDLSHATDVSDRDSLSGSRFQTAEKTLLANLDDFHIDLANLEGMALGQKVPVTQADGSVLEQQSLIIISDDDFGATGAQGTQIIALGLTIDDSGAHQRVNVAQQSSYDHSSDHFDFGHNTSGSYDNALIF</sequence>
<evidence type="ECO:0000313" key="3">
    <source>
        <dbReference type="EMBL" id="AGT09206.1"/>
    </source>
</evidence>
<dbReference type="eggNOG" id="COG4222">
    <property type="taxonomic scope" value="Bacteria"/>
</dbReference>
<dbReference type="AlphaFoldDB" id="S5YVG0"/>
<dbReference type="Pfam" id="PF13449">
    <property type="entry name" value="Phytase-like"/>
    <property type="match status" value="1"/>
</dbReference>
<dbReference type="Proteomes" id="UP000015480">
    <property type="component" value="Chromosome"/>
</dbReference>
<accession>S5YVG0</accession>
<evidence type="ECO:0000313" key="4">
    <source>
        <dbReference type="Proteomes" id="UP000015480"/>
    </source>
</evidence>
<evidence type="ECO:0000259" key="2">
    <source>
        <dbReference type="Pfam" id="PF13449"/>
    </source>
</evidence>
<dbReference type="RefSeq" id="WP_020950844.1">
    <property type="nucleotide sequence ID" value="NC_022041.1"/>
</dbReference>
<dbReference type="PANTHER" id="PTHR37957:SF1">
    <property type="entry name" value="PHYTASE-LIKE DOMAIN-CONTAINING PROTEIN"/>
    <property type="match status" value="1"/>
</dbReference>
<proteinExistence type="predicted"/>
<evidence type="ECO:0000256" key="1">
    <source>
        <dbReference type="SAM" id="MobiDB-lite"/>
    </source>
</evidence>
<dbReference type="EMBL" id="CP006650">
    <property type="protein sequence ID" value="AGT09206.1"/>
    <property type="molecule type" value="Genomic_DNA"/>
</dbReference>
<dbReference type="OrthoDB" id="9798539at2"/>